<dbReference type="PANTHER" id="PTHR30087">
    <property type="entry name" value="INNER MEMBRANE PROTEIN"/>
    <property type="match status" value="1"/>
</dbReference>
<name>A0A9D1PYI3_9BACT</name>
<dbReference type="EMBL" id="DXHV01000071">
    <property type="protein sequence ID" value="HIW01049.1"/>
    <property type="molecule type" value="Genomic_DNA"/>
</dbReference>
<reference evidence="1" key="2">
    <citation type="submission" date="2021-04" db="EMBL/GenBank/DDBJ databases">
        <authorList>
            <person name="Gilroy R."/>
        </authorList>
    </citation>
    <scope>NUCLEOTIDE SEQUENCE</scope>
    <source>
        <strain evidence="1">ChiHecec2B26-446</strain>
    </source>
</reference>
<organism evidence="1 2">
    <name type="scientific">Candidatus Desulfovibrio intestinipullorum</name>
    <dbReference type="NCBI Taxonomy" id="2838536"/>
    <lineage>
        <taxon>Bacteria</taxon>
        <taxon>Pseudomonadati</taxon>
        <taxon>Thermodesulfobacteriota</taxon>
        <taxon>Desulfovibrionia</taxon>
        <taxon>Desulfovibrionales</taxon>
        <taxon>Desulfovibrionaceae</taxon>
        <taxon>Desulfovibrio</taxon>
    </lineage>
</organism>
<dbReference type="AlphaFoldDB" id="A0A9D1PYI3"/>
<proteinExistence type="predicted"/>
<reference evidence="1" key="1">
    <citation type="journal article" date="2021" name="PeerJ">
        <title>Extensive microbial diversity within the chicken gut microbiome revealed by metagenomics and culture.</title>
        <authorList>
            <person name="Gilroy R."/>
            <person name="Ravi A."/>
            <person name="Getino M."/>
            <person name="Pursley I."/>
            <person name="Horton D.L."/>
            <person name="Alikhan N.F."/>
            <person name="Baker D."/>
            <person name="Gharbi K."/>
            <person name="Hall N."/>
            <person name="Watson M."/>
            <person name="Adriaenssens E.M."/>
            <person name="Foster-Nyarko E."/>
            <person name="Jarju S."/>
            <person name="Secka A."/>
            <person name="Antonio M."/>
            <person name="Oren A."/>
            <person name="Chaudhuri R.R."/>
            <person name="La Ragione R."/>
            <person name="Hildebrand F."/>
            <person name="Pallen M.J."/>
        </authorList>
    </citation>
    <scope>NUCLEOTIDE SEQUENCE</scope>
    <source>
        <strain evidence="1">ChiHecec2B26-446</strain>
    </source>
</reference>
<gene>
    <name evidence="1" type="ORF">H9894_07665</name>
</gene>
<accession>A0A9D1PYI3</accession>
<dbReference type="Pfam" id="PF04463">
    <property type="entry name" value="2-thiour_desulf"/>
    <property type="match status" value="1"/>
</dbReference>
<sequence length="154" mass="16739">MSSRLQSGQQRPLLVVSACLTGCPCRYDGQSNTVPELARLHEQGLCLTVCPEVLGGLPIPRTPCEIRGQRVISRDGTDCTPQFVKGARLALRQALQQGLRVAVLKARSPSCGAGAVYDGTFSHTLRQGDGLFAAMLRREGFALYNEENFQVLLH</sequence>
<protein>
    <submittedName>
        <fullName evidence="1">DUF523 domain-containing protein</fullName>
    </submittedName>
</protein>
<evidence type="ECO:0000313" key="2">
    <source>
        <dbReference type="Proteomes" id="UP000886752"/>
    </source>
</evidence>
<dbReference type="Proteomes" id="UP000886752">
    <property type="component" value="Unassembled WGS sequence"/>
</dbReference>
<comment type="caution">
    <text evidence="1">The sequence shown here is derived from an EMBL/GenBank/DDBJ whole genome shotgun (WGS) entry which is preliminary data.</text>
</comment>
<dbReference type="InterPro" id="IPR007553">
    <property type="entry name" value="2-thiour_desulf"/>
</dbReference>
<dbReference type="PANTHER" id="PTHR30087:SF1">
    <property type="entry name" value="HYPOTHETICAL CYTOSOLIC PROTEIN"/>
    <property type="match status" value="1"/>
</dbReference>
<evidence type="ECO:0000313" key="1">
    <source>
        <dbReference type="EMBL" id="HIW01049.1"/>
    </source>
</evidence>